<accession>A0A1E1K9C1</accession>
<reference evidence="3" key="1">
    <citation type="submission" date="2016-03" db="EMBL/GenBank/DDBJ databases">
        <authorList>
            <person name="Guldener U."/>
        </authorList>
    </citation>
    <scope>NUCLEOTIDE SEQUENCE [LARGE SCALE GENOMIC DNA]</scope>
    <source>
        <strain evidence="3">04CH-RAC-A.6.1</strain>
    </source>
</reference>
<feature type="chain" id="PRO_5009445843" evidence="1">
    <location>
        <begin position="23"/>
        <end position="314"/>
    </location>
</feature>
<dbReference type="AlphaFoldDB" id="A0A1E1K9C1"/>
<name>A0A1E1K9C1_9HELO</name>
<protein>
    <submittedName>
        <fullName evidence="2">Uncharacterized protein</fullName>
    </submittedName>
</protein>
<feature type="signal peptide" evidence="1">
    <location>
        <begin position="1"/>
        <end position="22"/>
    </location>
</feature>
<dbReference type="EMBL" id="FJUX01000019">
    <property type="protein sequence ID" value="CZS94679.1"/>
    <property type="molecule type" value="Genomic_DNA"/>
</dbReference>
<evidence type="ECO:0000313" key="3">
    <source>
        <dbReference type="Proteomes" id="UP000178912"/>
    </source>
</evidence>
<evidence type="ECO:0000256" key="1">
    <source>
        <dbReference type="SAM" id="SignalP"/>
    </source>
</evidence>
<gene>
    <name evidence="2" type="ORF">RAG0_04596</name>
</gene>
<proteinExistence type="predicted"/>
<dbReference type="OrthoDB" id="265717at2759"/>
<sequence length="314" mass="34139">MKTSQILRAIGLIYTFLLGIHAQAGSNATGSKESAPNPLFDVYPEGITGTQNSTIFVVPIPFELARSLIPQQWGINRKAYCELLPGFPTDSYPLVVRSGVDHEIGVAKLGFKLDDFQFFTTLFPFVDFVGDGYSNFAYKPYLLLSKEAEIAINATREYGIVPIPATFSPSLEAYAYAPSCNSLPSIESYFTAYSDLEPRGTPQAAVKFTSVESVKPWLIDFYVNATNQPVSGDGTLCDNQIFLYNTTISTGDNAPRGVKGSVTLRVPLLPQDSTFHDVFGVRVDTAFLEKVEIPCAALKGYYGTGPGDRGTGSD</sequence>
<evidence type="ECO:0000313" key="2">
    <source>
        <dbReference type="EMBL" id="CZS94679.1"/>
    </source>
</evidence>
<keyword evidence="1" id="KW-0732">Signal</keyword>
<organism evidence="2 3">
    <name type="scientific">Rhynchosporium agropyri</name>
    <dbReference type="NCBI Taxonomy" id="914238"/>
    <lineage>
        <taxon>Eukaryota</taxon>
        <taxon>Fungi</taxon>
        <taxon>Dikarya</taxon>
        <taxon>Ascomycota</taxon>
        <taxon>Pezizomycotina</taxon>
        <taxon>Leotiomycetes</taxon>
        <taxon>Helotiales</taxon>
        <taxon>Ploettnerulaceae</taxon>
        <taxon>Rhynchosporium</taxon>
    </lineage>
</organism>
<dbReference type="Proteomes" id="UP000178912">
    <property type="component" value="Unassembled WGS sequence"/>
</dbReference>
<keyword evidence="3" id="KW-1185">Reference proteome</keyword>